<keyword evidence="1" id="KW-1133">Transmembrane helix</keyword>
<keyword evidence="1" id="KW-0472">Membrane</keyword>
<keyword evidence="1" id="KW-0812">Transmembrane</keyword>
<sequence length="125" mass="14592">MIIFDYIFYRIAHFFHKKDGDEGVRALAFVVVIQGLLLISLFFFIQMISATHIDLRGWSKYVAVVLMVILGGINFIRYRGKYRYLHTRWGNNETKEQKLVRGVLVLFAIVIPYLLAICTSLLVYK</sequence>
<comment type="caution">
    <text evidence="2">The sequence shown here is derived from an EMBL/GenBank/DDBJ whole genome shotgun (WGS) entry which is preliminary data.</text>
</comment>
<dbReference type="Proteomes" id="UP000245647">
    <property type="component" value="Unassembled WGS sequence"/>
</dbReference>
<evidence type="ECO:0000313" key="3">
    <source>
        <dbReference type="Proteomes" id="UP000245647"/>
    </source>
</evidence>
<name>A0A2U2P9P6_9SPHI</name>
<gene>
    <name evidence="2" type="ORF">DDR33_24095</name>
</gene>
<dbReference type="EMBL" id="QEAS01000035">
    <property type="protein sequence ID" value="PWG78101.1"/>
    <property type="molecule type" value="Genomic_DNA"/>
</dbReference>
<feature type="transmembrane region" description="Helical" evidence="1">
    <location>
        <begin position="99"/>
        <end position="124"/>
    </location>
</feature>
<protein>
    <submittedName>
        <fullName evidence="2">Uncharacterized protein</fullName>
    </submittedName>
</protein>
<feature type="transmembrane region" description="Helical" evidence="1">
    <location>
        <begin position="26"/>
        <end position="49"/>
    </location>
</feature>
<organism evidence="2 3">
    <name type="scientific">Pararcticibacter amylolyticus</name>
    <dbReference type="NCBI Taxonomy" id="2173175"/>
    <lineage>
        <taxon>Bacteria</taxon>
        <taxon>Pseudomonadati</taxon>
        <taxon>Bacteroidota</taxon>
        <taxon>Sphingobacteriia</taxon>
        <taxon>Sphingobacteriales</taxon>
        <taxon>Sphingobacteriaceae</taxon>
        <taxon>Pararcticibacter</taxon>
    </lineage>
</organism>
<keyword evidence="3" id="KW-1185">Reference proteome</keyword>
<proteinExistence type="predicted"/>
<evidence type="ECO:0000256" key="1">
    <source>
        <dbReference type="SAM" id="Phobius"/>
    </source>
</evidence>
<dbReference type="AlphaFoldDB" id="A0A2U2P9P6"/>
<evidence type="ECO:0000313" key="2">
    <source>
        <dbReference type="EMBL" id="PWG78101.1"/>
    </source>
</evidence>
<accession>A0A2U2P9P6</accession>
<feature type="transmembrane region" description="Helical" evidence="1">
    <location>
        <begin position="61"/>
        <end position="78"/>
    </location>
</feature>
<reference evidence="2 3" key="1">
    <citation type="submission" date="2018-04" db="EMBL/GenBank/DDBJ databases">
        <title>Pedobacter chongqingensis sp. nov., isolated from a rottenly hemp rope.</title>
        <authorList>
            <person name="Cai Y."/>
        </authorList>
    </citation>
    <scope>NUCLEOTIDE SEQUENCE [LARGE SCALE GENOMIC DNA]</scope>
    <source>
        <strain evidence="2 3">FJ4-8</strain>
    </source>
</reference>